<dbReference type="EMBL" id="JAFVMH010000006">
    <property type="protein sequence ID" value="MBO1325979.1"/>
    <property type="molecule type" value="Genomic_DNA"/>
</dbReference>
<keyword evidence="1" id="KW-0479">Metal-binding</keyword>
<reference evidence="6" key="1">
    <citation type="submission" date="2021-03" db="EMBL/GenBank/DDBJ databases">
        <title>The complete genome sequence of Acetobacter sp. TBRC 12339.</title>
        <authorList>
            <person name="Charoenyingcharoen P."/>
            <person name="Yukphan P."/>
        </authorList>
    </citation>
    <scope>NUCLEOTIDE SEQUENCE</scope>
    <source>
        <strain evidence="6">TBRC 12339</strain>
    </source>
</reference>
<proteinExistence type="predicted"/>
<keyword evidence="3" id="KW-1015">Disulfide bond</keyword>
<name>A0A939HPT7_9PROT</name>
<dbReference type="GO" id="GO:0003830">
    <property type="term" value="F:beta-1,4-mannosylglycoprotein 4-beta-N-acetylglucosaminyltransferase activity"/>
    <property type="evidence" value="ECO:0007669"/>
    <property type="project" value="InterPro"/>
</dbReference>
<evidence type="ECO:0000256" key="4">
    <source>
        <dbReference type="SAM" id="MobiDB-lite"/>
    </source>
</evidence>
<dbReference type="GO" id="GO:0046872">
    <property type="term" value="F:metal ion binding"/>
    <property type="evidence" value="ECO:0007669"/>
    <property type="project" value="UniProtKB-KW"/>
</dbReference>
<evidence type="ECO:0000313" key="6">
    <source>
        <dbReference type="EMBL" id="MBO1325979.1"/>
    </source>
</evidence>
<comment type="caution">
    <text evidence="6">The sequence shown here is derived from an EMBL/GenBank/DDBJ whole genome shotgun (WGS) entry which is preliminary data.</text>
</comment>
<feature type="domain" description="Fucolectin tachylectin-4 pentraxin-1" evidence="5">
    <location>
        <begin position="351"/>
        <end position="497"/>
    </location>
</feature>
<gene>
    <name evidence="6" type="ORF">J2D77_12545</name>
</gene>
<dbReference type="Gene3D" id="2.60.120.260">
    <property type="entry name" value="Galactose-binding domain-like"/>
    <property type="match status" value="1"/>
</dbReference>
<dbReference type="AlphaFoldDB" id="A0A939HPT7"/>
<keyword evidence="2" id="KW-0106">Calcium</keyword>
<dbReference type="GO" id="GO:0016020">
    <property type="term" value="C:membrane"/>
    <property type="evidence" value="ECO:0007669"/>
    <property type="project" value="InterPro"/>
</dbReference>
<evidence type="ECO:0000256" key="3">
    <source>
        <dbReference type="ARBA" id="ARBA00023157"/>
    </source>
</evidence>
<dbReference type="PANTHER" id="PTHR12224:SF0">
    <property type="entry name" value="BETA-1,4-MANNOSYL-GLYCOPROTEIN 4-BETA-N-ACETYLGLUCOSAMINYLTRANSFERASE"/>
    <property type="match status" value="1"/>
</dbReference>
<sequence>MASSDTAQGLSAGGTGRRACRIYDCFPFFNELEILDLRFRLHDPYVDFFVIVESTTTFTGLPKPLLFARNRERYAAFLDKVIHVVVEDTPDTPDFWVREHYQKDQIRRAVAGADPHDLLLICDADELLRPQAMEQAAQFDGFTEFDMPMYQFYMNLCARKAGWSAAYALKRHMLDDFANLSEARFSRDFQHALSQKGQFQRVHDAGWHFTHLGGIERLKNKYRSYSHKNDPWPRAMAWDGAFERHIATGGVVGDFRDRARFVTIDKSFPDEIRFNAEYYTKIGFLKDMTEAFAQLQDLYFDLRTQFALRVLHEDAPEDMLFRITPQNYLKMADIHPPYPHWDAQKIAPFAGTLISAGQPASQSSVSPWATGNTPQEDAQGGVDGHKDGGFGFHTHEEDNPWWMVDLQAVRSIRGVRLYNRLFPVECMIRANHIRIEIGDDTQDMRLVYARHENTPFGGVDGRVLDVVLHPEHHGRFVRISLPGFNTLHLDQVEVYAP</sequence>
<dbReference type="InterPro" id="IPR006585">
    <property type="entry name" value="FTP1"/>
</dbReference>
<dbReference type="Pfam" id="PF22633">
    <property type="entry name" value="F5_F8_type_C_2"/>
    <property type="match status" value="1"/>
</dbReference>
<feature type="compositionally biased region" description="Polar residues" evidence="4">
    <location>
        <begin position="358"/>
        <end position="376"/>
    </location>
</feature>
<dbReference type="Proteomes" id="UP000664073">
    <property type="component" value="Unassembled WGS sequence"/>
</dbReference>
<dbReference type="SMART" id="SM00607">
    <property type="entry name" value="FTP"/>
    <property type="match status" value="1"/>
</dbReference>
<accession>A0A939HPT7</accession>
<keyword evidence="7" id="KW-1185">Reference proteome</keyword>
<evidence type="ECO:0000256" key="1">
    <source>
        <dbReference type="ARBA" id="ARBA00022723"/>
    </source>
</evidence>
<protein>
    <submittedName>
        <fullName evidence="6">Discoidin domain-containing protein</fullName>
    </submittedName>
</protein>
<feature type="region of interest" description="Disordered" evidence="4">
    <location>
        <begin position="358"/>
        <end position="378"/>
    </location>
</feature>
<dbReference type="InterPro" id="IPR006813">
    <property type="entry name" value="Glyco_trans_17"/>
</dbReference>
<dbReference type="Pfam" id="PF04724">
    <property type="entry name" value="Glyco_transf_17"/>
    <property type="match status" value="1"/>
</dbReference>
<dbReference type="RefSeq" id="WP_207846650.1">
    <property type="nucleotide sequence ID" value="NZ_JAFVMH010000006.1"/>
</dbReference>
<organism evidence="6 7">
    <name type="scientific">Acetobacter garciniae</name>
    <dbReference type="NCBI Taxonomy" id="2817435"/>
    <lineage>
        <taxon>Bacteria</taxon>
        <taxon>Pseudomonadati</taxon>
        <taxon>Pseudomonadota</taxon>
        <taxon>Alphaproteobacteria</taxon>
        <taxon>Acetobacterales</taxon>
        <taxon>Acetobacteraceae</taxon>
        <taxon>Acetobacter</taxon>
    </lineage>
</organism>
<evidence type="ECO:0000256" key="2">
    <source>
        <dbReference type="ARBA" id="ARBA00022837"/>
    </source>
</evidence>
<evidence type="ECO:0000313" key="7">
    <source>
        <dbReference type="Proteomes" id="UP000664073"/>
    </source>
</evidence>
<dbReference type="InterPro" id="IPR008979">
    <property type="entry name" value="Galactose-bd-like_sf"/>
</dbReference>
<dbReference type="GO" id="GO:0006044">
    <property type="term" value="P:N-acetylglucosamine metabolic process"/>
    <property type="evidence" value="ECO:0007669"/>
    <property type="project" value="TreeGrafter"/>
</dbReference>
<evidence type="ECO:0000259" key="5">
    <source>
        <dbReference type="SMART" id="SM00607"/>
    </source>
</evidence>
<dbReference type="PANTHER" id="PTHR12224">
    <property type="entry name" value="BETA-1,4-MANNOSYL-GLYCOPROTEIN BETA-1,4-N-ACETYLGLUCOSAMINYL-TRANSFERASE"/>
    <property type="match status" value="1"/>
</dbReference>
<dbReference type="SUPFAM" id="SSF49785">
    <property type="entry name" value="Galactose-binding domain-like"/>
    <property type="match status" value="1"/>
</dbReference>